<protein>
    <submittedName>
        <fullName evidence="1">Uncharacterized protein</fullName>
    </submittedName>
</protein>
<dbReference type="Proteomes" id="UP001417504">
    <property type="component" value="Unassembled WGS sequence"/>
</dbReference>
<sequence>MCKWMKMRPIKTHPFHIFFSLSLSHTLFSPSLLSFSSFLKLGEQGKAGQPLGR</sequence>
<gene>
    <name evidence="1" type="ORF">Sjap_014866</name>
</gene>
<dbReference type="AlphaFoldDB" id="A0AAP0II26"/>
<reference evidence="1 2" key="1">
    <citation type="submission" date="2024-01" db="EMBL/GenBank/DDBJ databases">
        <title>Genome assemblies of Stephania.</title>
        <authorList>
            <person name="Yang L."/>
        </authorList>
    </citation>
    <scope>NUCLEOTIDE SEQUENCE [LARGE SCALE GENOMIC DNA]</scope>
    <source>
        <strain evidence="1">QJT</strain>
        <tissue evidence="1">Leaf</tissue>
    </source>
</reference>
<name>A0AAP0II26_9MAGN</name>
<dbReference type="EMBL" id="JBBNAE010000006">
    <property type="protein sequence ID" value="KAK9115919.1"/>
    <property type="molecule type" value="Genomic_DNA"/>
</dbReference>
<evidence type="ECO:0000313" key="2">
    <source>
        <dbReference type="Proteomes" id="UP001417504"/>
    </source>
</evidence>
<accession>A0AAP0II26</accession>
<organism evidence="1 2">
    <name type="scientific">Stephania japonica</name>
    <dbReference type="NCBI Taxonomy" id="461633"/>
    <lineage>
        <taxon>Eukaryota</taxon>
        <taxon>Viridiplantae</taxon>
        <taxon>Streptophyta</taxon>
        <taxon>Embryophyta</taxon>
        <taxon>Tracheophyta</taxon>
        <taxon>Spermatophyta</taxon>
        <taxon>Magnoliopsida</taxon>
        <taxon>Ranunculales</taxon>
        <taxon>Menispermaceae</taxon>
        <taxon>Menispermoideae</taxon>
        <taxon>Cissampelideae</taxon>
        <taxon>Stephania</taxon>
    </lineage>
</organism>
<evidence type="ECO:0000313" key="1">
    <source>
        <dbReference type="EMBL" id="KAK9115919.1"/>
    </source>
</evidence>
<keyword evidence="2" id="KW-1185">Reference proteome</keyword>
<comment type="caution">
    <text evidence="1">The sequence shown here is derived from an EMBL/GenBank/DDBJ whole genome shotgun (WGS) entry which is preliminary data.</text>
</comment>
<proteinExistence type="predicted"/>